<sequence>MAYTFCIGIDQEIEDFDEELNQIMNEEDENNRDCDETQDAMIIINNGTIAGDNSRNLQSVMSLSRFTSDIFQGGDKLKDSTVLSPRENKKLLELLGEKQQSTNNAKDNTKGPQFYPKPEEDETSIKTEEKHENQNSLLMTLGNDELNWLMKELASGNNDVSSGLVGDTINDWENEANQAYGREPYDMGDAEESMTELENEILKQMNLSTN</sequence>
<dbReference type="AlphaFoldDB" id="A0AAD1UC22"/>
<evidence type="ECO:0000313" key="3">
    <source>
        <dbReference type="Proteomes" id="UP001295684"/>
    </source>
</evidence>
<proteinExistence type="predicted"/>
<protein>
    <submittedName>
        <fullName evidence="2">Uncharacterized protein</fullName>
    </submittedName>
</protein>
<evidence type="ECO:0000256" key="1">
    <source>
        <dbReference type="SAM" id="MobiDB-lite"/>
    </source>
</evidence>
<dbReference type="EMBL" id="CAMPGE010007510">
    <property type="protein sequence ID" value="CAI2366426.1"/>
    <property type="molecule type" value="Genomic_DNA"/>
</dbReference>
<dbReference type="Proteomes" id="UP001295684">
    <property type="component" value="Unassembled WGS sequence"/>
</dbReference>
<name>A0AAD1UC22_EUPCR</name>
<reference evidence="2" key="1">
    <citation type="submission" date="2023-07" db="EMBL/GenBank/DDBJ databases">
        <authorList>
            <consortium name="AG Swart"/>
            <person name="Singh M."/>
            <person name="Singh A."/>
            <person name="Seah K."/>
            <person name="Emmerich C."/>
        </authorList>
    </citation>
    <scope>NUCLEOTIDE SEQUENCE</scope>
    <source>
        <strain evidence="2">DP1</strain>
    </source>
</reference>
<evidence type="ECO:0000313" key="2">
    <source>
        <dbReference type="EMBL" id="CAI2366426.1"/>
    </source>
</evidence>
<keyword evidence="3" id="KW-1185">Reference proteome</keyword>
<comment type="caution">
    <text evidence="2">The sequence shown here is derived from an EMBL/GenBank/DDBJ whole genome shotgun (WGS) entry which is preliminary data.</text>
</comment>
<organism evidence="2 3">
    <name type="scientific">Euplotes crassus</name>
    <dbReference type="NCBI Taxonomy" id="5936"/>
    <lineage>
        <taxon>Eukaryota</taxon>
        <taxon>Sar</taxon>
        <taxon>Alveolata</taxon>
        <taxon>Ciliophora</taxon>
        <taxon>Intramacronucleata</taxon>
        <taxon>Spirotrichea</taxon>
        <taxon>Hypotrichia</taxon>
        <taxon>Euplotida</taxon>
        <taxon>Euplotidae</taxon>
        <taxon>Moneuplotes</taxon>
    </lineage>
</organism>
<gene>
    <name evidence="2" type="ORF">ECRASSUSDP1_LOCUS7699</name>
</gene>
<accession>A0AAD1UC22</accession>
<feature type="compositionally biased region" description="Basic and acidic residues" evidence="1">
    <location>
        <begin position="123"/>
        <end position="133"/>
    </location>
</feature>
<feature type="region of interest" description="Disordered" evidence="1">
    <location>
        <begin position="96"/>
        <end position="133"/>
    </location>
</feature>